<evidence type="ECO:0000256" key="5">
    <source>
        <dbReference type="ARBA" id="ARBA00023018"/>
    </source>
</evidence>
<evidence type="ECO:0000256" key="9">
    <source>
        <dbReference type="ARBA" id="ARBA00023170"/>
    </source>
</evidence>
<feature type="transmembrane region" description="Helical" evidence="14">
    <location>
        <begin position="194"/>
        <end position="214"/>
    </location>
</feature>
<feature type="transmembrane region" description="Helical" evidence="14">
    <location>
        <begin position="234"/>
        <end position="253"/>
    </location>
</feature>
<evidence type="ECO:0000256" key="7">
    <source>
        <dbReference type="ARBA" id="ARBA00023136"/>
    </source>
</evidence>
<keyword evidence="11 13" id="KW-0807">Transducer</keyword>
<keyword evidence="2" id="KW-0597">Phosphoprotein</keyword>
<dbReference type="GO" id="GO:0045202">
    <property type="term" value="C:synapse"/>
    <property type="evidence" value="ECO:0000318"/>
    <property type="project" value="GO_Central"/>
</dbReference>
<keyword evidence="17" id="KW-1185">Reference proteome</keyword>
<evidence type="ECO:0000256" key="6">
    <source>
        <dbReference type="ARBA" id="ARBA00023040"/>
    </source>
</evidence>
<organism evidence="16 17">
    <name type="scientific">Anolis carolinensis</name>
    <name type="common">Green anole</name>
    <name type="synonym">American chameleon</name>
    <dbReference type="NCBI Taxonomy" id="28377"/>
    <lineage>
        <taxon>Eukaryota</taxon>
        <taxon>Metazoa</taxon>
        <taxon>Chordata</taxon>
        <taxon>Craniata</taxon>
        <taxon>Vertebrata</taxon>
        <taxon>Euteleostomi</taxon>
        <taxon>Lepidosauria</taxon>
        <taxon>Squamata</taxon>
        <taxon>Bifurcata</taxon>
        <taxon>Unidentata</taxon>
        <taxon>Episquamata</taxon>
        <taxon>Toxicofera</taxon>
        <taxon>Iguania</taxon>
        <taxon>Dactyloidae</taxon>
        <taxon>Anolis</taxon>
    </lineage>
</organism>
<dbReference type="InterPro" id="IPR017452">
    <property type="entry name" value="GPCR_Rhodpsn_7TM"/>
</dbReference>
<keyword evidence="8" id="KW-1015">Disulfide bond</keyword>
<keyword evidence="6 13" id="KW-0297">G-protein coupled receptor</keyword>
<comment type="function">
    <text evidence="14">The muscarinic acetylcholine receptor mediates various cellular responses, including inhibition of adenylate cyclase, breakdown of phosphoinositides and modulation of potassium channels through the action of G proteins.</text>
</comment>
<dbReference type="GeneTree" id="ENSGT00940000163206"/>
<feature type="transmembrane region" description="Helical" evidence="14">
    <location>
        <begin position="511"/>
        <end position="530"/>
    </location>
</feature>
<comment type="similarity">
    <text evidence="14">Belongs to the G-protein coupled receptor 1 family. Muscarinic acetylcholine receptor subfamily.</text>
</comment>
<dbReference type="PROSITE" id="PS00237">
    <property type="entry name" value="G_PROTEIN_RECEP_F1_1"/>
    <property type="match status" value="1"/>
</dbReference>
<dbReference type="InParanoid" id="R4GAI3"/>
<dbReference type="PANTHER" id="PTHR24247:SF195">
    <property type="entry name" value="G-PROTEIN COUPLED RECEPTORS FAMILY 1 PROFILE DOMAIN-CONTAINING PROTEIN"/>
    <property type="match status" value="1"/>
</dbReference>
<evidence type="ECO:0000259" key="15">
    <source>
        <dbReference type="PROSITE" id="PS50262"/>
    </source>
</evidence>
<keyword evidence="1 14" id="KW-1003">Cell membrane</keyword>
<feature type="transmembrane region" description="Helical" evidence="14">
    <location>
        <begin position="157"/>
        <end position="182"/>
    </location>
</feature>
<evidence type="ECO:0000256" key="8">
    <source>
        <dbReference type="ARBA" id="ARBA00023157"/>
    </source>
</evidence>
<evidence type="ECO:0000313" key="17">
    <source>
        <dbReference type="Proteomes" id="UP000001646"/>
    </source>
</evidence>
<evidence type="ECO:0000256" key="14">
    <source>
        <dbReference type="RuleBase" id="RU361191"/>
    </source>
</evidence>
<sequence>MNFPLFKKFGDPWVKVWDLEAVEWSGVCKEQRKRQLESKAGAASLTGGDLCVDEAEAGEAAAHWEAFPLSKGGREREERRGVSCTGSVLCSLLSWAIPRVEARWSLSKGASGYSAAMGTELNASSSSSSTSSSSSPRDQGCLGPCPPPGALSAPLSVFLAALMALLVLATVCGNALVVVAFALDRSLRSQGNFFFLNLAIADLLVGGFCIPLYIPYILTGEWKFGKGLCKVWLVVDYLVCTASVFNIVLISFDRFISVTKAVSYRAQKGVTKNAVVKMVMVWVAAFLLYGPAIISWEHVTQRSIVSEKECHAEFFYNWYFLMIASTIEFFTPFISVTYFNLSIYFNIRKRTPIRTETLSPGERDCEVCSHGKKQEHAIFFMKVSRKRNNEQTGSLSPTKLATSKLNGHHQHNQLVEFNIDQDLPPLQVDVQSKSPWDGFYKALEGISNNTKKMEVANTMASRFRLSRDKKVAKSLAIIVCIFALCWAPYTLLMIIRAACHGQCIHHALYEASFWLLWLNSAINPILYPLCHMSFRKAFFKLLCPGKAKIHPNIFS</sequence>
<protein>
    <recommendedName>
        <fullName evidence="14">Muscarinic acetylcholine receptor</fullName>
    </recommendedName>
</protein>
<dbReference type="PANTHER" id="PTHR24247">
    <property type="entry name" value="5-HYDROXYTRYPTAMINE RECEPTOR"/>
    <property type="match status" value="1"/>
</dbReference>
<reference evidence="16" key="3">
    <citation type="submission" date="2025-09" db="UniProtKB">
        <authorList>
            <consortium name="Ensembl"/>
        </authorList>
    </citation>
    <scope>IDENTIFICATION</scope>
</reference>
<dbReference type="PRINTS" id="PR00243">
    <property type="entry name" value="MUSCARINICR"/>
</dbReference>
<evidence type="ECO:0000256" key="4">
    <source>
        <dbReference type="ARBA" id="ARBA00022989"/>
    </source>
</evidence>
<reference evidence="16" key="1">
    <citation type="submission" date="2009-12" db="EMBL/GenBank/DDBJ databases">
        <title>The Genome Sequence of Anolis carolinensis (Green Anole Lizard).</title>
        <authorList>
            <consortium name="The Genome Sequencing Platform"/>
            <person name="Di Palma F."/>
            <person name="Alfoldi J."/>
            <person name="Heiman D."/>
            <person name="Young S."/>
            <person name="Grabherr M."/>
            <person name="Johnson J."/>
            <person name="Lander E.S."/>
            <person name="Lindblad-Toh K."/>
        </authorList>
    </citation>
    <scope>NUCLEOTIDE SEQUENCE [LARGE SCALE GENOMIC DNA]</scope>
    <source>
        <strain evidence="16">JBL SC #1</strain>
    </source>
</reference>
<evidence type="ECO:0000256" key="1">
    <source>
        <dbReference type="ARBA" id="ARBA00022475"/>
    </source>
</evidence>
<dbReference type="GO" id="GO:0005886">
    <property type="term" value="C:plasma membrane"/>
    <property type="evidence" value="ECO:0000318"/>
    <property type="project" value="GO_Central"/>
</dbReference>
<dbReference type="Ensembl" id="ENSACAT00000029698.2">
    <property type="protein sequence ID" value="ENSACAP00000022281.2"/>
    <property type="gene ID" value="ENSACAG00000013263.4"/>
</dbReference>
<dbReference type="eggNOG" id="KOG3656">
    <property type="taxonomic scope" value="Eukaryota"/>
</dbReference>
<keyword evidence="7 14" id="KW-0472">Membrane</keyword>
<keyword evidence="4 14" id="KW-1133">Transmembrane helix</keyword>
<evidence type="ECO:0000256" key="2">
    <source>
        <dbReference type="ARBA" id="ARBA00022553"/>
    </source>
</evidence>
<dbReference type="GO" id="GO:0007197">
    <property type="term" value="P:adenylate cyclase-inhibiting G protein-coupled acetylcholine receptor signaling pathway"/>
    <property type="evidence" value="ECO:0000318"/>
    <property type="project" value="GO_Central"/>
</dbReference>
<name>R4GAI3_ANOCA</name>
<dbReference type="InterPro" id="IPR000995">
    <property type="entry name" value="Musac_Ach_rcpt"/>
</dbReference>
<evidence type="ECO:0000256" key="3">
    <source>
        <dbReference type="ARBA" id="ARBA00022692"/>
    </source>
</evidence>
<comment type="subcellular location">
    <subcellularLocation>
        <location evidence="14">Cell membrane</location>
        <topology evidence="14">Multi-pass membrane protein</topology>
    </subcellularLocation>
    <subcellularLocation>
        <location evidence="14">Postsynaptic cell membrane</location>
        <topology evidence="14">Multi-pass membrane protein</topology>
    </subcellularLocation>
</comment>
<evidence type="ECO:0000256" key="12">
    <source>
        <dbReference type="ARBA" id="ARBA00023257"/>
    </source>
</evidence>
<keyword evidence="3 13" id="KW-0812">Transmembrane</keyword>
<keyword evidence="12 14" id="KW-0628">Postsynaptic cell membrane</keyword>
<dbReference type="InterPro" id="IPR000276">
    <property type="entry name" value="GPCR_Rhodpsn"/>
</dbReference>
<dbReference type="GO" id="GO:0007187">
    <property type="term" value="P:G protein-coupled receptor signaling pathway, coupled to cyclic nucleotide second messenger"/>
    <property type="evidence" value="ECO:0000318"/>
    <property type="project" value="GO_Central"/>
</dbReference>
<dbReference type="Proteomes" id="UP000001646">
    <property type="component" value="Unplaced"/>
</dbReference>
<dbReference type="PRINTS" id="PR00237">
    <property type="entry name" value="GPCRRHODOPSN"/>
</dbReference>
<evidence type="ECO:0000256" key="10">
    <source>
        <dbReference type="ARBA" id="ARBA00023180"/>
    </source>
</evidence>
<feature type="transmembrane region" description="Helical" evidence="14">
    <location>
        <begin position="316"/>
        <end position="341"/>
    </location>
</feature>
<dbReference type="AlphaFoldDB" id="R4GAI3"/>
<reference evidence="16" key="2">
    <citation type="submission" date="2025-08" db="UniProtKB">
        <authorList>
            <consortium name="Ensembl"/>
        </authorList>
    </citation>
    <scope>IDENTIFICATION</scope>
</reference>
<dbReference type="Gene3D" id="1.20.1070.10">
    <property type="entry name" value="Rhodopsin 7-helix transmembrane proteins"/>
    <property type="match status" value="1"/>
</dbReference>
<keyword evidence="5 14" id="KW-0770">Synapse</keyword>
<dbReference type="PROSITE" id="PS50262">
    <property type="entry name" value="G_PROTEIN_RECEP_F1_2"/>
    <property type="match status" value="1"/>
</dbReference>
<dbReference type="Bgee" id="ENSACAG00000013263">
    <property type="expression patterns" value="Expressed in brain and 1 other cell type or tissue"/>
</dbReference>
<proteinExistence type="inferred from homology"/>
<keyword evidence="9 13" id="KW-0675">Receptor</keyword>
<gene>
    <name evidence="16" type="primary">LOC100559929</name>
</gene>
<dbReference type="GO" id="GO:0016907">
    <property type="term" value="F:G protein-coupled acetylcholine receptor activity"/>
    <property type="evidence" value="ECO:0000318"/>
    <property type="project" value="GO_Central"/>
</dbReference>
<evidence type="ECO:0000313" key="16">
    <source>
        <dbReference type="Ensembl" id="ENSACAP00000022281.2"/>
    </source>
</evidence>
<dbReference type="Pfam" id="PF00001">
    <property type="entry name" value="7tm_1"/>
    <property type="match status" value="1"/>
</dbReference>
<evidence type="ECO:0000256" key="11">
    <source>
        <dbReference type="ARBA" id="ARBA00023224"/>
    </source>
</evidence>
<dbReference type="GO" id="GO:0030425">
    <property type="term" value="C:dendrite"/>
    <property type="evidence" value="ECO:0000318"/>
    <property type="project" value="GO_Central"/>
</dbReference>
<dbReference type="GO" id="GO:0007268">
    <property type="term" value="P:chemical synaptic transmission"/>
    <property type="evidence" value="ECO:0000318"/>
    <property type="project" value="GO_Central"/>
</dbReference>
<evidence type="ECO:0000256" key="13">
    <source>
        <dbReference type="RuleBase" id="RU000688"/>
    </source>
</evidence>
<feature type="transmembrane region" description="Helical" evidence="14">
    <location>
        <begin position="471"/>
        <end position="491"/>
    </location>
</feature>
<dbReference type="GO" id="GO:0045211">
    <property type="term" value="C:postsynaptic membrane"/>
    <property type="evidence" value="ECO:0007669"/>
    <property type="project" value="UniProtKB-SubCell"/>
</dbReference>
<feature type="transmembrane region" description="Helical" evidence="14">
    <location>
        <begin position="274"/>
        <end position="296"/>
    </location>
</feature>
<dbReference type="FunFam" id="1.20.1070.10:FF:000138">
    <property type="entry name" value="histamine H3 receptor"/>
    <property type="match status" value="1"/>
</dbReference>
<feature type="domain" description="G-protein coupled receptors family 1 profile" evidence="15">
    <location>
        <begin position="173"/>
        <end position="527"/>
    </location>
</feature>
<keyword evidence="10" id="KW-0325">Glycoprotein</keyword>
<accession>R4GAI3</accession>
<dbReference type="SUPFAM" id="SSF81321">
    <property type="entry name" value="Family A G protein-coupled receptor-like"/>
    <property type="match status" value="1"/>
</dbReference>